<dbReference type="CDD" id="cd02796">
    <property type="entry name" value="tRNA_bind_bactPheRS"/>
    <property type="match status" value="1"/>
</dbReference>
<evidence type="ECO:0000256" key="8">
    <source>
        <dbReference type="ARBA" id="ARBA00022741"/>
    </source>
</evidence>
<accession>A0A1E7QIU2</accession>
<feature type="binding site" evidence="15">
    <location>
        <position position="453"/>
    </location>
    <ligand>
        <name>Mg(2+)</name>
        <dbReference type="ChEBI" id="CHEBI:18420"/>
        <note>shared with alpha subunit</note>
    </ligand>
</feature>
<keyword evidence="21" id="KW-1185">Reference proteome</keyword>
<keyword evidence="12 15" id="KW-0648">Protein biosynthesis</keyword>
<dbReference type="RefSeq" id="WP_070065383.1">
    <property type="nucleotide sequence ID" value="NZ_MJMG01000012.1"/>
</dbReference>
<feature type="binding site" evidence="15">
    <location>
        <position position="452"/>
    </location>
    <ligand>
        <name>Mg(2+)</name>
        <dbReference type="ChEBI" id="CHEBI:18420"/>
        <note>shared with alpha subunit</note>
    </ligand>
</feature>
<dbReference type="InterPro" id="IPR020825">
    <property type="entry name" value="Phe-tRNA_synthase-like_B3/B4"/>
</dbReference>
<proteinExistence type="inferred from homology"/>
<dbReference type="Pfam" id="PF01588">
    <property type="entry name" value="tRNA_bind"/>
    <property type="match status" value="1"/>
</dbReference>
<dbReference type="HAMAP" id="MF_00283">
    <property type="entry name" value="Phe_tRNA_synth_beta1"/>
    <property type="match status" value="1"/>
</dbReference>
<dbReference type="GO" id="GO:0009328">
    <property type="term" value="C:phenylalanine-tRNA ligase complex"/>
    <property type="evidence" value="ECO:0007669"/>
    <property type="project" value="TreeGrafter"/>
</dbReference>
<dbReference type="Pfam" id="PF03484">
    <property type="entry name" value="B5"/>
    <property type="match status" value="1"/>
</dbReference>
<dbReference type="GO" id="GO:0000287">
    <property type="term" value="F:magnesium ion binding"/>
    <property type="evidence" value="ECO:0007669"/>
    <property type="project" value="UniProtKB-UniRule"/>
</dbReference>
<comment type="similarity">
    <text evidence="2 15">Belongs to the phenylalanyl-tRNA synthetase beta subunit family. Type 1 subfamily.</text>
</comment>
<evidence type="ECO:0000256" key="11">
    <source>
        <dbReference type="ARBA" id="ARBA00022884"/>
    </source>
</evidence>
<dbReference type="SUPFAM" id="SSF46955">
    <property type="entry name" value="Putative DNA-binding domain"/>
    <property type="match status" value="1"/>
</dbReference>
<dbReference type="SMART" id="SM00874">
    <property type="entry name" value="B5"/>
    <property type="match status" value="1"/>
</dbReference>
<keyword evidence="7 15" id="KW-0479">Metal-binding</keyword>
<evidence type="ECO:0000256" key="14">
    <source>
        <dbReference type="ARBA" id="ARBA00049255"/>
    </source>
</evidence>
<dbReference type="Gene3D" id="2.40.50.140">
    <property type="entry name" value="Nucleic acid-binding proteins"/>
    <property type="match status" value="1"/>
</dbReference>
<dbReference type="InterPro" id="IPR012340">
    <property type="entry name" value="NA-bd_OB-fold"/>
</dbReference>
<evidence type="ECO:0000313" key="20">
    <source>
        <dbReference type="EMBL" id="OEY86375.1"/>
    </source>
</evidence>
<evidence type="ECO:0000256" key="15">
    <source>
        <dbReference type="HAMAP-Rule" id="MF_00283"/>
    </source>
</evidence>
<dbReference type="InterPro" id="IPR045060">
    <property type="entry name" value="Phe-tRNA-ligase_IIc_bsu"/>
</dbReference>
<dbReference type="NCBIfam" id="TIGR00472">
    <property type="entry name" value="pheT_bact"/>
    <property type="match status" value="1"/>
</dbReference>
<dbReference type="InterPro" id="IPR005121">
    <property type="entry name" value="Fdx_antiC-bd"/>
</dbReference>
<feature type="domain" description="B5" evidence="19">
    <location>
        <begin position="389"/>
        <end position="465"/>
    </location>
</feature>
<evidence type="ECO:0000256" key="16">
    <source>
        <dbReference type="PROSITE-ProRule" id="PRU00209"/>
    </source>
</evidence>
<dbReference type="InterPro" id="IPR041616">
    <property type="entry name" value="PheRS_beta_core"/>
</dbReference>
<evidence type="ECO:0000256" key="9">
    <source>
        <dbReference type="ARBA" id="ARBA00022840"/>
    </source>
</evidence>
<evidence type="ECO:0000256" key="1">
    <source>
        <dbReference type="ARBA" id="ARBA00004496"/>
    </source>
</evidence>
<evidence type="ECO:0000256" key="5">
    <source>
        <dbReference type="ARBA" id="ARBA00022555"/>
    </source>
</evidence>
<dbReference type="Pfam" id="PF17759">
    <property type="entry name" value="tRNA_synthFbeta"/>
    <property type="match status" value="1"/>
</dbReference>
<organism evidence="20 21">
    <name type="scientific">Wolbachia pipientis</name>
    <dbReference type="NCBI Taxonomy" id="955"/>
    <lineage>
        <taxon>Bacteria</taxon>
        <taxon>Pseudomonadati</taxon>
        <taxon>Pseudomonadota</taxon>
        <taxon>Alphaproteobacteria</taxon>
        <taxon>Rickettsiales</taxon>
        <taxon>Anaplasmataceae</taxon>
        <taxon>Wolbachieae</taxon>
        <taxon>Wolbachia</taxon>
    </lineage>
</organism>
<dbReference type="GO" id="GO:0000049">
    <property type="term" value="F:tRNA binding"/>
    <property type="evidence" value="ECO:0007669"/>
    <property type="project" value="UniProtKB-UniRule"/>
</dbReference>
<evidence type="ECO:0000256" key="7">
    <source>
        <dbReference type="ARBA" id="ARBA00022723"/>
    </source>
</evidence>
<dbReference type="InterPro" id="IPR045864">
    <property type="entry name" value="aa-tRNA-synth_II/BPL/LPL"/>
</dbReference>
<dbReference type="PANTHER" id="PTHR10947:SF0">
    <property type="entry name" value="PHENYLALANINE--TRNA LIGASE BETA SUBUNIT"/>
    <property type="match status" value="1"/>
</dbReference>
<dbReference type="OrthoDB" id="9805455at2"/>
<evidence type="ECO:0000259" key="18">
    <source>
        <dbReference type="PROSITE" id="PS51447"/>
    </source>
</evidence>
<feature type="binding site" evidence="15">
    <location>
        <position position="449"/>
    </location>
    <ligand>
        <name>Mg(2+)</name>
        <dbReference type="ChEBI" id="CHEBI:18420"/>
        <note>shared with alpha subunit</note>
    </ligand>
</feature>
<keyword evidence="11 16" id="KW-0694">RNA-binding</keyword>
<comment type="cofactor">
    <cofactor evidence="15">
        <name>Mg(2+)</name>
        <dbReference type="ChEBI" id="CHEBI:18420"/>
    </cofactor>
    <text evidence="15">Binds 2 magnesium ions per tetramer.</text>
</comment>
<dbReference type="InterPro" id="IPR002547">
    <property type="entry name" value="tRNA-bd_dom"/>
</dbReference>
<dbReference type="SMART" id="SM00873">
    <property type="entry name" value="B3_4"/>
    <property type="match status" value="1"/>
</dbReference>
<dbReference type="Gene3D" id="3.30.56.10">
    <property type="match status" value="2"/>
</dbReference>
<dbReference type="SUPFAM" id="SSF56037">
    <property type="entry name" value="PheT/TilS domain"/>
    <property type="match status" value="1"/>
</dbReference>
<comment type="subcellular location">
    <subcellularLocation>
        <location evidence="1 15">Cytoplasm</location>
    </subcellularLocation>
</comment>
<feature type="domain" description="TRNA-binding" evidence="17">
    <location>
        <begin position="35"/>
        <end position="145"/>
    </location>
</feature>
<dbReference type="EMBL" id="MJMG01000012">
    <property type="protein sequence ID" value="OEY86375.1"/>
    <property type="molecule type" value="Genomic_DNA"/>
</dbReference>
<keyword evidence="6 15" id="KW-0436">Ligase</keyword>
<gene>
    <name evidence="15" type="primary">pheT</name>
    <name evidence="20" type="ORF">BIY23_04465</name>
</gene>
<reference evidence="20 21" key="1">
    <citation type="submission" date="2016-09" db="EMBL/GenBank/DDBJ databases">
        <title>Genomic evidence for plant-parasitic nematodes as the earliest Wolbachia hosts.</title>
        <authorList>
            <person name="Brown A.M."/>
            <person name="Wasala S.K."/>
            <person name="Howe D.K."/>
            <person name="Peetz A.B."/>
            <person name="Zasada I.A."/>
            <person name="Denver D.R."/>
        </authorList>
    </citation>
    <scope>NUCLEOTIDE SEQUENCE [LARGE SCALE GENOMIC DNA]</scope>
    <source>
        <strain evidence="21">wPpe</strain>
    </source>
</reference>
<comment type="caution">
    <text evidence="20">The sequence shown here is derived from an EMBL/GenBank/DDBJ whole genome shotgun (WGS) entry which is preliminary data.</text>
</comment>
<dbReference type="InterPro" id="IPR005147">
    <property type="entry name" value="tRNA_synthase_B5-dom"/>
</dbReference>
<evidence type="ECO:0000259" key="17">
    <source>
        <dbReference type="PROSITE" id="PS50886"/>
    </source>
</evidence>
<comment type="catalytic activity">
    <reaction evidence="14 15">
        <text>tRNA(Phe) + L-phenylalanine + ATP = L-phenylalanyl-tRNA(Phe) + AMP + diphosphate + H(+)</text>
        <dbReference type="Rhea" id="RHEA:19413"/>
        <dbReference type="Rhea" id="RHEA-COMP:9668"/>
        <dbReference type="Rhea" id="RHEA-COMP:9699"/>
        <dbReference type="ChEBI" id="CHEBI:15378"/>
        <dbReference type="ChEBI" id="CHEBI:30616"/>
        <dbReference type="ChEBI" id="CHEBI:33019"/>
        <dbReference type="ChEBI" id="CHEBI:58095"/>
        <dbReference type="ChEBI" id="CHEBI:78442"/>
        <dbReference type="ChEBI" id="CHEBI:78531"/>
        <dbReference type="ChEBI" id="CHEBI:456215"/>
        <dbReference type="EC" id="6.1.1.20"/>
    </reaction>
</comment>
<dbReference type="Gene3D" id="3.30.930.10">
    <property type="entry name" value="Bira Bifunctional Protein, Domain 2"/>
    <property type="match status" value="1"/>
</dbReference>
<dbReference type="PROSITE" id="PS50886">
    <property type="entry name" value="TRBD"/>
    <property type="match status" value="1"/>
</dbReference>
<dbReference type="InterPro" id="IPR004532">
    <property type="entry name" value="Phe-tRNA-ligase_IIc_bsu_bact"/>
</dbReference>
<evidence type="ECO:0000256" key="6">
    <source>
        <dbReference type="ARBA" id="ARBA00022598"/>
    </source>
</evidence>
<dbReference type="FunFam" id="2.40.50.140:FF:000045">
    <property type="entry name" value="Phenylalanine--tRNA ligase beta subunit"/>
    <property type="match status" value="1"/>
</dbReference>
<dbReference type="SUPFAM" id="SSF50249">
    <property type="entry name" value="Nucleic acid-binding proteins"/>
    <property type="match status" value="1"/>
</dbReference>
<dbReference type="InterPro" id="IPR005146">
    <property type="entry name" value="B3/B4_tRNA-bd"/>
</dbReference>
<dbReference type="SMART" id="SM00896">
    <property type="entry name" value="FDX-ACB"/>
    <property type="match status" value="1"/>
</dbReference>
<keyword evidence="13 15" id="KW-0030">Aminoacyl-tRNA synthetase</keyword>
<evidence type="ECO:0000259" key="19">
    <source>
        <dbReference type="PROSITE" id="PS51483"/>
    </source>
</evidence>
<keyword evidence="9 15" id="KW-0067">ATP-binding</keyword>
<name>A0A1E7QIU2_WOLPI</name>
<dbReference type="Proteomes" id="UP000175679">
    <property type="component" value="Unassembled WGS sequence"/>
</dbReference>
<keyword evidence="5 16" id="KW-0820">tRNA-binding</keyword>
<evidence type="ECO:0000256" key="13">
    <source>
        <dbReference type="ARBA" id="ARBA00023146"/>
    </source>
</evidence>
<dbReference type="Gene3D" id="3.50.40.10">
    <property type="entry name" value="Phenylalanyl-trna Synthetase, Chain B, domain 3"/>
    <property type="match status" value="1"/>
</dbReference>
<keyword evidence="8 15" id="KW-0547">Nucleotide-binding</keyword>
<feature type="binding site" evidence="15">
    <location>
        <position position="443"/>
    </location>
    <ligand>
        <name>Mg(2+)</name>
        <dbReference type="ChEBI" id="CHEBI:18420"/>
        <note>shared with alpha subunit</note>
    </ligand>
</feature>
<dbReference type="Gene3D" id="3.30.70.380">
    <property type="entry name" value="Ferrodoxin-fold anticodon-binding domain"/>
    <property type="match status" value="1"/>
</dbReference>
<dbReference type="InterPro" id="IPR036690">
    <property type="entry name" value="Fdx_antiC-bd_sf"/>
</dbReference>
<dbReference type="AlphaFoldDB" id="A0A1E7QIU2"/>
<keyword evidence="10 15" id="KW-0460">Magnesium</keyword>
<evidence type="ECO:0000256" key="12">
    <source>
        <dbReference type="ARBA" id="ARBA00022917"/>
    </source>
</evidence>
<evidence type="ECO:0000256" key="4">
    <source>
        <dbReference type="ARBA" id="ARBA00022490"/>
    </source>
</evidence>
<evidence type="ECO:0000256" key="10">
    <source>
        <dbReference type="ARBA" id="ARBA00022842"/>
    </source>
</evidence>
<dbReference type="GO" id="GO:0006432">
    <property type="term" value="P:phenylalanyl-tRNA aminoacylation"/>
    <property type="evidence" value="ECO:0007669"/>
    <property type="project" value="UniProtKB-UniRule"/>
</dbReference>
<dbReference type="EC" id="6.1.1.20" evidence="15"/>
<keyword evidence="4 15" id="KW-0963">Cytoplasm</keyword>
<dbReference type="SUPFAM" id="SSF55681">
    <property type="entry name" value="Class II aaRS and biotin synthetases"/>
    <property type="match status" value="1"/>
</dbReference>
<dbReference type="NCBIfam" id="NF045760">
    <property type="entry name" value="YtpR"/>
    <property type="match status" value="1"/>
</dbReference>
<dbReference type="SUPFAM" id="SSF54991">
    <property type="entry name" value="Anticodon-binding domain of PheRS"/>
    <property type="match status" value="1"/>
</dbReference>
<dbReference type="CDD" id="cd00769">
    <property type="entry name" value="PheRS_beta_core"/>
    <property type="match status" value="1"/>
</dbReference>
<evidence type="ECO:0000256" key="2">
    <source>
        <dbReference type="ARBA" id="ARBA00008653"/>
    </source>
</evidence>
<evidence type="ECO:0000256" key="3">
    <source>
        <dbReference type="ARBA" id="ARBA00011209"/>
    </source>
</evidence>
<protein>
    <recommendedName>
        <fullName evidence="15">Phenylalanine--tRNA ligase beta subunit</fullName>
        <ecNumber evidence="15">6.1.1.20</ecNumber>
    </recommendedName>
    <alternativeName>
        <fullName evidence="15">Phenylalanyl-tRNA synthetase beta subunit</fullName>
        <shortName evidence="15">PheRS</shortName>
    </alternativeName>
</protein>
<dbReference type="PANTHER" id="PTHR10947">
    <property type="entry name" value="PHENYLALANYL-TRNA SYNTHETASE BETA CHAIN AND LEUCINE-RICH REPEAT-CONTAINING PROTEIN 47"/>
    <property type="match status" value="1"/>
</dbReference>
<dbReference type="InterPro" id="IPR009061">
    <property type="entry name" value="DNA-bd_dom_put_sf"/>
</dbReference>
<evidence type="ECO:0000313" key="21">
    <source>
        <dbReference type="Proteomes" id="UP000175679"/>
    </source>
</evidence>
<sequence length="773" mass="86897">MKFTLSWLLEYLETEASLEEIVNKLTHIGLEVENVSTLEGIVITEVLEVIQHPNANKLKLCRVNSGNKILQVICGANNVRQGMKTVLASVGSRLPGSDLTIKASKIRGVLSEGMLCSSSELALTKDDGEGIIELSDDYKIGNQFFNRDPVIDVNITPNRGDCLSVYGIARDLSATGIGTLRDYPEIHLPGSISNSHISVEVTDGESFISGRYIANIKNKESPKWLQDRLESIGIRSISTVVDIANYIMISYGQPMHVYDADKINRKLVVRKTYKETFTALNGKKYLLNDHATVIADEQNIYAIAGIIGGRESECTNATSNIFIESAWFNPVSIATSSRQLNISTDSSYRFARSIDPKFTIESLNIATQMVIDLCGGEVSGIISASNLQDRSHYINFNYHDIQRLGSVTMLPEEAFNILTKLGFKIDKITQHNWNVHVPSWRSDMTIAPDLVEEVIRIYGYDKIKEEPLISQAEVVTDVNDNIRVLVSSRGFYEVLTWSFMSSTTIMKFGYKKDELLVIENPLNEHFDVMRPTIIPNLLHVASNNVAYDISDFAIFEIGPTYHNKTCTRYSLGGIRLGNNVSRNHYDLDREVDVFDVKADFISVLKFFNVNCDIGQTGREYYHPGKSGSFLFKNKVIGYFGELHPAILDFFSLKQRVVAFEIALEDIIKLPIQQERFVDCKYQSVRRDFAFIVDKKVKVGDIMSAVKKSSKLVTEIVLFDIYHGDKIVCDKISIALSVTFCSPNHTLVEDEIQRESDIVIKLVERNFGGILRDK</sequence>
<comment type="subunit">
    <text evidence="3 15">Tetramer of two alpha and two beta subunits.</text>
</comment>
<dbReference type="PROSITE" id="PS51483">
    <property type="entry name" value="B5"/>
    <property type="match status" value="1"/>
</dbReference>
<dbReference type="Pfam" id="PF03147">
    <property type="entry name" value="FDX-ACB"/>
    <property type="match status" value="1"/>
</dbReference>
<feature type="domain" description="FDX-ACB" evidence="18">
    <location>
        <begin position="679"/>
        <end position="771"/>
    </location>
</feature>
<dbReference type="GO" id="GO:0004826">
    <property type="term" value="F:phenylalanine-tRNA ligase activity"/>
    <property type="evidence" value="ECO:0007669"/>
    <property type="project" value="UniProtKB-UniRule"/>
</dbReference>
<dbReference type="Pfam" id="PF03483">
    <property type="entry name" value="B3_4"/>
    <property type="match status" value="1"/>
</dbReference>
<dbReference type="PROSITE" id="PS51447">
    <property type="entry name" value="FDX_ACB"/>
    <property type="match status" value="1"/>
</dbReference>
<dbReference type="GO" id="GO:0005524">
    <property type="term" value="F:ATP binding"/>
    <property type="evidence" value="ECO:0007669"/>
    <property type="project" value="UniProtKB-UniRule"/>
</dbReference>
<dbReference type="InterPro" id="IPR033714">
    <property type="entry name" value="tRNA_bind_bactPheRS"/>
</dbReference>